<dbReference type="GO" id="GO:0043541">
    <property type="term" value="C:UDP-N-acetylglucosamine transferase complex"/>
    <property type="evidence" value="ECO:0007669"/>
    <property type="project" value="TreeGrafter"/>
</dbReference>
<evidence type="ECO:0000256" key="7">
    <source>
        <dbReference type="ARBA" id="ARBA00023136"/>
    </source>
</evidence>
<keyword evidence="7" id="KW-0472">Membrane</keyword>
<dbReference type="GO" id="GO:0006488">
    <property type="term" value="P:dolichol-linked oligosaccharide biosynthetic process"/>
    <property type="evidence" value="ECO:0007669"/>
    <property type="project" value="InterPro"/>
</dbReference>
<evidence type="ECO:0000256" key="5">
    <source>
        <dbReference type="ARBA" id="ARBA00022824"/>
    </source>
</evidence>
<evidence type="ECO:0000256" key="1">
    <source>
        <dbReference type="ARBA" id="ARBA00004389"/>
    </source>
</evidence>
<dbReference type="Gene3D" id="3.40.50.2000">
    <property type="entry name" value="Glycogen Phosphorylase B"/>
    <property type="match status" value="1"/>
</dbReference>
<keyword evidence="9" id="KW-1185">Reference proteome</keyword>
<keyword evidence="6" id="KW-1133">Transmembrane helix</keyword>
<dbReference type="InterPro" id="IPR013969">
    <property type="entry name" value="Oligosacch_biosynth_Alg14"/>
</dbReference>
<dbReference type="SUPFAM" id="SSF53756">
    <property type="entry name" value="UDP-Glycosyltransferase/glycogen phosphorylase"/>
    <property type="match status" value="1"/>
</dbReference>
<sequence>MIIGLIAIFGATIFSGICYRVWKRRIRDREKRTSPVRLMVVLGSGGHSGEMLKILQKMDFSKYSPRCYVVALGDESSCTKAEDLESGSKDHFIEKIYRSRKLHQSYISSIFSTLWATRQCISLIWNFRPDLVLCNGPGTCVPVCIVAALFSILFPSREHCKIVFLESFCRVRSISLTGKILQYIADLFVVQWPELEGKDKKYVGRLF</sequence>
<proteinExistence type="inferred from homology"/>
<evidence type="ECO:0000313" key="8">
    <source>
        <dbReference type="EnsemblMetazoa" id="PPAI004927-PA"/>
    </source>
</evidence>
<evidence type="ECO:0000256" key="6">
    <source>
        <dbReference type="ARBA" id="ARBA00022989"/>
    </source>
</evidence>
<dbReference type="PANTHER" id="PTHR12154:SF4">
    <property type="entry name" value="UDP-N-ACETYLGLUCOSAMINE TRANSFERASE SUBUNIT ALG14 HOMOLOG"/>
    <property type="match status" value="1"/>
</dbReference>
<dbReference type="PANTHER" id="PTHR12154">
    <property type="entry name" value="GLYCOSYL TRANSFERASE-RELATED"/>
    <property type="match status" value="1"/>
</dbReference>
<dbReference type="Pfam" id="PF08660">
    <property type="entry name" value="Alg14"/>
    <property type="match status" value="1"/>
</dbReference>
<evidence type="ECO:0000313" key="9">
    <source>
        <dbReference type="Proteomes" id="UP000092462"/>
    </source>
</evidence>
<dbReference type="VEuPathDB" id="VectorBase:PPAI004927"/>
<evidence type="ECO:0000256" key="2">
    <source>
        <dbReference type="ARBA" id="ARBA00009731"/>
    </source>
</evidence>
<dbReference type="Proteomes" id="UP000092462">
    <property type="component" value="Unassembled WGS sequence"/>
</dbReference>
<reference evidence="8" key="1">
    <citation type="submission" date="2022-08" db="UniProtKB">
        <authorList>
            <consortium name="EnsemblMetazoa"/>
        </authorList>
    </citation>
    <scope>IDENTIFICATION</scope>
    <source>
        <strain evidence="8">Israel</strain>
    </source>
</reference>
<dbReference type="VEuPathDB" id="VectorBase:PPAPM1_004243"/>
<evidence type="ECO:0000256" key="4">
    <source>
        <dbReference type="ARBA" id="ARBA00022692"/>
    </source>
</evidence>
<keyword evidence="5" id="KW-0256">Endoplasmic reticulum</keyword>
<comment type="similarity">
    <text evidence="2">Belongs to the ALG14 family.</text>
</comment>
<name>A0A1B0DB30_PHLPP</name>
<evidence type="ECO:0000256" key="3">
    <source>
        <dbReference type="ARBA" id="ARBA00017467"/>
    </source>
</evidence>
<comment type="subcellular location">
    <subcellularLocation>
        <location evidence="1">Endoplasmic reticulum membrane</location>
        <topology evidence="1">Single-pass membrane protein</topology>
    </subcellularLocation>
</comment>
<protein>
    <recommendedName>
        <fullName evidence="3">UDP-N-acetylglucosamine transferase subunit ALG14</fullName>
    </recommendedName>
</protein>
<keyword evidence="4" id="KW-0812">Transmembrane</keyword>
<accession>A0A1B0DB30</accession>
<organism evidence="8 9">
    <name type="scientific">Phlebotomus papatasi</name>
    <name type="common">Sandfly</name>
    <dbReference type="NCBI Taxonomy" id="29031"/>
    <lineage>
        <taxon>Eukaryota</taxon>
        <taxon>Metazoa</taxon>
        <taxon>Ecdysozoa</taxon>
        <taxon>Arthropoda</taxon>
        <taxon>Hexapoda</taxon>
        <taxon>Insecta</taxon>
        <taxon>Pterygota</taxon>
        <taxon>Neoptera</taxon>
        <taxon>Endopterygota</taxon>
        <taxon>Diptera</taxon>
        <taxon>Nematocera</taxon>
        <taxon>Psychodoidea</taxon>
        <taxon>Psychodidae</taxon>
        <taxon>Phlebotomus</taxon>
        <taxon>Phlebotomus</taxon>
    </lineage>
</organism>
<dbReference type="GO" id="GO:0004577">
    <property type="term" value="F:N-acetylglucosaminyldiphosphodolichol N-acetylglucosaminyltransferase activity"/>
    <property type="evidence" value="ECO:0007669"/>
    <property type="project" value="TreeGrafter"/>
</dbReference>
<dbReference type="AlphaFoldDB" id="A0A1B0DB30"/>
<dbReference type="EnsemblMetazoa" id="PPAI004927-RA">
    <property type="protein sequence ID" value="PPAI004927-PA"/>
    <property type="gene ID" value="PPAI004927"/>
</dbReference>
<dbReference type="EMBL" id="AJVK01000661">
    <property type="status" value="NOT_ANNOTATED_CDS"/>
    <property type="molecule type" value="Genomic_DNA"/>
</dbReference>